<evidence type="ECO:0000313" key="2">
    <source>
        <dbReference type="EMBL" id="GHO91103.1"/>
    </source>
</evidence>
<sequence length="236" mass="27366">MGQKIPWTKPLYRQIFDVQSFFFYLLVFACLLSALLIFVFWTEAWAIWILGFLIIAAWMPLVISTMKAIYHQHRWLAFLYLLVVAQAAHMIEHLAQMVELHILGLRGPQANGIIGFLNVEWVHLIWNSWVLVAVFMLLFAYRSNVWLWILFIFAIYHEIEHIYMVAMYIKTGMAGDPGLLAHGGLIGGGLPISRPDLHALYAVLEEVMLLMIYFIERRKLKPTQELQTNAIQFTVS</sequence>
<evidence type="ECO:0000256" key="1">
    <source>
        <dbReference type="SAM" id="Phobius"/>
    </source>
</evidence>
<keyword evidence="3" id="KW-1185">Reference proteome</keyword>
<dbReference type="PROSITE" id="PS51257">
    <property type="entry name" value="PROKAR_LIPOPROTEIN"/>
    <property type="match status" value="1"/>
</dbReference>
<gene>
    <name evidence="2" type="ORF">KSF_011510</name>
</gene>
<dbReference type="Proteomes" id="UP000597444">
    <property type="component" value="Unassembled WGS sequence"/>
</dbReference>
<keyword evidence="1" id="KW-0812">Transmembrane</keyword>
<feature type="transmembrane region" description="Helical" evidence="1">
    <location>
        <begin position="21"/>
        <end position="39"/>
    </location>
</feature>
<proteinExistence type="predicted"/>
<dbReference type="AlphaFoldDB" id="A0A8J3N039"/>
<feature type="transmembrane region" description="Helical" evidence="1">
    <location>
        <begin position="121"/>
        <end position="141"/>
    </location>
</feature>
<comment type="caution">
    <text evidence="2">The sequence shown here is derived from an EMBL/GenBank/DDBJ whole genome shotgun (WGS) entry which is preliminary data.</text>
</comment>
<keyword evidence="1" id="KW-0472">Membrane</keyword>
<reference evidence="2" key="1">
    <citation type="submission" date="2020-10" db="EMBL/GenBank/DDBJ databases">
        <title>Taxonomic study of unclassified bacteria belonging to the class Ktedonobacteria.</title>
        <authorList>
            <person name="Yabe S."/>
            <person name="Wang C.M."/>
            <person name="Zheng Y."/>
            <person name="Sakai Y."/>
            <person name="Cavaletti L."/>
            <person name="Monciardini P."/>
            <person name="Donadio S."/>
        </authorList>
    </citation>
    <scope>NUCLEOTIDE SEQUENCE</scope>
    <source>
        <strain evidence="2">ID150040</strain>
    </source>
</reference>
<dbReference type="RefSeq" id="WP_220202022.1">
    <property type="nucleotide sequence ID" value="NZ_BNJK01000001.1"/>
</dbReference>
<dbReference type="EMBL" id="BNJK01000001">
    <property type="protein sequence ID" value="GHO91103.1"/>
    <property type="molecule type" value="Genomic_DNA"/>
</dbReference>
<feature type="transmembrane region" description="Helical" evidence="1">
    <location>
        <begin position="198"/>
        <end position="215"/>
    </location>
</feature>
<evidence type="ECO:0000313" key="3">
    <source>
        <dbReference type="Proteomes" id="UP000597444"/>
    </source>
</evidence>
<keyword evidence="1" id="KW-1133">Transmembrane helix</keyword>
<protein>
    <submittedName>
        <fullName evidence="2">Uncharacterized protein</fullName>
    </submittedName>
</protein>
<feature type="transmembrane region" description="Helical" evidence="1">
    <location>
        <begin position="148"/>
        <end position="169"/>
    </location>
</feature>
<feature type="transmembrane region" description="Helical" evidence="1">
    <location>
        <begin position="75"/>
        <end position="91"/>
    </location>
</feature>
<name>A0A8J3N039_9CHLR</name>
<accession>A0A8J3N039</accession>
<organism evidence="2 3">
    <name type="scientific">Reticulibacter mediterranei</name>
    <dbReference type="NCBI Taxonomy" id="2778369"/>
    <lineage>
        <taxon>Bacteria</taxon>
        <taxon>Bacillati</taxon>
        <taxon>Chloroflexota</taxon>
        <taxon>Ktedonobacteria</taxon>
        <taxon>Ktedonobacterales</taxon>
        <taxon>Reticulibacteraceae</taxon>
        <taxon>Reticulibacter</taxon>
    </lineage>
</organism>
<feature type="transmembrane region" description="Helical" evidence="1">
    <location>
        <begin position="45"/>
        <end position="63"/>
    </location>
</feature>